<dbReference type="InterPro" id="IPR001173">
    <property type="entry name" value="Glyco_trans_2-like"/>
</dbReference>
<organism evidence="4 5">
    <name type="scientific">Photobacterium sp. (strain ATCC 43367)</name>
    <dbReference type="NCBI Taxonomy" id="379097"/>
    <lineage>
        <taxon>Bacteria</taxon>
        <taxon>Pseudomonadati</taxon>
        <taxon>Pseudomonadota</taxon>
        <taxon>Gammaproteobacteria</taxon>
        <taxon>Vibrionales</taxon>
        <taxon>Vibrionaceae</taxon>
        <taxon>Vibrio</taxon>
        <taxon>Vibrio oreintalis group</taxon>
    </lineage>
</organism>
<dbReference type="AlphaFoldDB" id="A0A0A5HVF2"/>
<dbReference type="InterPro" id="IPR029044">
    <property type="entry name" value="Nucleotide-diphossugar_trans"/>
</dbReference>
<feature type="domain" description="Glycosyltransferase 2-like" evidence="3">
    <location>
        <begin position="9"/>
        <end position="136"/>
    </location>
</feature>
<name>A0A0A5HVF2_PHOS4</name>
<dbReference type="OrthoDB" id="9802649at2"/>
<evidence type="ECO:0000313" key="4">
    <source>
        <dbReference type="EMBL" id="KGY07464.1"/>
    </source>
</evidence>
<evidence type="ECO:0000259" key="3">
    <source>
        <dbReference type="Pfam" id="PF00535"/>
    </source>
</evidence>
<dbReference type="PANTHER" id="PTHR22916">
    <property type="entry name" value="GLYCOSYLTRANSFERASE"/>
    <property type="match status" value="1"/>
</dbReference>
<proteinExistence type="predicted"/>
<comment type="caution">
    <text evidence="4">The sequence shown here is derived from an EMBL/GenBank/DDBJ whole genome shotgun (WGS) entry which is preliminary data.</text>
</comment>
<dbReference type="Gene3D" id="3.90.550.10">
    <property type="entry name" value="Spore Coat Polysaccharide Biosynthesis Protein SpsA, Chain A"/>
    <property type="match status" value="1"/>
</dbReference>
<dbReference type="PANTHER" id="PTHR22916:SF51">
    <property type="entry name" value="GLYCOSYLTRANSFERASE EPSH-RELATED"/>
    <property type="match status" value="1"/>
</dbReference>
<keyword evidence="1" id="KW-0328">Glycosyltransferase</keyword>
<keyword evidence="2" id="KW-0808">Transferase</keyword>
<accession>A0A0A5HVF2</accession>
<sequence>MSNTTPLISIIIPIYNVEDYLRKTLDSVLVQTYQNLEILCVLDSPTDNSERIAFEYQQRDSRIRLIHQDNQGVSVARNNGMDQAKGDYFFFLDSDDWLINNAIELLVEAALQTKCLVTSGGIINVDETTQTQSVYNRKRKTGHLTLTGKHFFDLEVVVWNKLYHRSTCEDIRYVPGLIHQDEEFYWQFFARNQNAYAIEEDVIYYYRRGNSITTTKRKTNEKYQLNYLTVIKNAYNLLSSRPDLKYQFRKRAIKYLRKIQSKNAPCGIYQEHIAKEYGLRDDFLTKLKTNLIKLTC</sequence>
<evidence type="ECO:0000256" key="1">
    <source>
        <dbReference type="ARBA" id="ARBA00022676"/>
    </source>
</evidence>
<dbReference type="Pfam" id="PF00535">
    <property type="entry name" value="Glycos_transf_2"/>
    <property type="match status" value="1"/>
</dbReference>
<reference evidence="4 5" key="1">
    <citation type="submission" date="2014-10" db="EMBL/GenBank/DDBJ databases">
        <title>Genome sequencing of Vibrio sinaloensis T08.</title>
        <authorList>
            <person name="Chan K.-G."/>
            <person name="Mohamad N.I."/>
        </authorList>
    </citation>
    <scope>NUCLEOTIDE SEQUENCE [LARGE SCALE GENOMIC DNA]</scope>
    <source>
        <strain evidence="4 5">T08</strain>
    </source>
</reference>
<dbReference type="RefSeq" id="WP_038192346.1">
    <property type="nucleotide sequence ID" value="NZ_JRWP01000044.1"/>
</dbReference>
<evidence type="ECO:0000313" key="5">
    <source>
        <dbReference type="Proteomes" id="UP000030451"/>
    </source>
</evidence>
<dbReference type="Proteomes" id="UP000030451">
    <property type="component" value="Unassembled WGS sequence"/>
</dbReference>
<evidence type="ECO:0000256" key="2">
    <source>
        <dbReference type="ARBA" id="ARBA00022679"/>
    </source>
</evidence>
<dbReference type="CDD" id="cd00761">
    <property type="entry name" value="Glyco_tranf_GTA_type"/>
    <property type="match status" value="1"/>
</dbReference>
<dbReference type="EMBL" id="JRWP01000044">
    <property type="protein sequence ID" value="KGY07464.1"/>
    <property type="molecule type" value="Genomic_DNA"/>
</dbReference>
<protein>
    <recommendedName>
        <fullName evidence="3">Glycosyltransferase 2-like domain-containing protein</fullName>
    </recommendedName>
</protein>
<dbReference type="SUPFAM" id="SSF53448">
    <property type="entry name" value="Nucleotide-diphospho-sugar transferases"/>
    <property type="match status" value="1"/>
</dbReference>
<gene>
    <name evidence="4" type="ORF">NM06_16780</name>
</gene>
<dbReference type="GO" id="GO:0016758">
    <property type="term" value="F:hexosyltransferase activity"/>
    <property type="evidence" value="ECO:0007669"/>
    <property type="project" value="UniProtKB-ARBA"/>
</dbReference>